<proteinExistence type="predicted"/>
<name>A0A414P022_9FIRM</name>
<evidence type="ECO:0000313" key="2">
    <source>
        <dbReference type="Proteomes" id="UP000283442"/>
    </source>
</evidence>
<accession>A0A414P022</accession>
<evidence type="ECO:0000313" key="1">
    <source>
        <dbReference type="EMBL" id="RHF53572.1"/>
    </source>
</evidence>
<protein>
    <recommendedName>
        <fullName evidence="3">DUF3800 domain-containing protein</fullName>
    </recommendedName>
</protein>
<gene>
    <name evidence="1" type="ORF">DW674_01575</name>
</gene>
<dbReference type="EMBL" id="QRHE01000001">
    <property type="protein sequence ID" value="RHF53572.1"/>
    <property type="molecule type" value="Genomic_DNA"/>
</dbReference>
<dbReference type="RefSeq" id="WP_118174700.1">
    <property type="nucleotide sequence ID" value="NZ_JAQEAO010000010.1"/>
</dbReference>
<dbReference type="OrthoDB" id="2038472at2"/>
<dbReference type="AlphaFoldDB" id="A0A414P022"/>
<evidence type="ECO:0008006" key="3">
    <source>
        <dbReference type="Google" id="ProtNLM"/>
    </source>
</evidence>
<reference evidence="1 2" key="1">
    <citation type="submission" date="2018-08" db="EMBL/GenBank/DDBJ databases">
        <title>A genome reference for cultivated species of the human gut microbiota.</title>
        <authorList>
            <person name="Zou Y."/>
            <person name="Xue W."/>
            <person name="Luo G."/>
        </authorList>
    </citation>
    <scope>NUCLEOTIDE SEQUENCE [LARGE SCALE GENOMIC DNA]</scope>
    <source>
        <strain evidence="1 2">AM25-21AC</strain>
    </source>
</reference>
<dbReference type="Proteomes" id="UP000283442">
    <property type="component" value="Unassembled WGS sequence"/>
</dbReference>
<organism evidence="1 2">
    <name type="scientific">Mitsuokella multacida</name>
    <dbReference type="NCBI Taxonomy" id="52226"/>
    <lineage>
        <taxon>Bacteria</taxon>
        <taxon>Bacillati</taxon>
        <taxon>Bacillota</taxon>
        <taxon>Negativicutes</taxon>
        <taxon>Selenomonadales</taxon>
        <taxon>Selenomonadaceae</taxon>
        <taxon>Mitsuokella</taxon>
    </lineage>
</organism>
<sequence>MITIALDENGDFEGLNRESDEATFLAGLLYDDNGDEADTEYERERIIAYYQNVCAKAGGHFPETLHISHAGNNSGYVAKTKKEVGASLGEFLRNGTYQKKALTRFPRRGKYILFMQIKSNQGKQSLKGKDLCKLVKDDFASNLYMHMAEDVVSRLIFHNPHRPDIRKVHFDLPTRMVVLDNKLRDKINEYYQLGYKDYKFDKEEPRDSDKKKYLQIANDNNYRAAISREIIAEGRTDIEVDQMSVNSIYYGPANDKKIKRMVFLYMADSICSLLNWNRTGNSPVDWLNCFAEQAHELNGSSQNLFFAYDDVDVLFDQAWRAYEHGDYFTALQLSFEAKMSPSRFAAFYQKYWFPLLENALCRHAKKDALVSSLSKFQQYSYSENLQQDCLVYIFEKLRDTVENRLSEGKLDKAAAFEFYDAGFSACNHTGHSDIAGKCFEKCKELASSVDVEMYLRTLNKYSVWRNDVLDFEAAKEVAEIIVIYADELRQMRGKLFGNEAAGSVTYGRALSQCGQAYAFLKDSQAEESFVEALGHFDKSSVDYFITLSYLLHYYIEQGDAAKYDEYAAIYFGGEKDAHKQFDFLMKAGQGDKPRFTLKFAFFVFLKGLCKMHRDRIKGSLRTDLLDIEKTFRRYHSEDQINGHPWEIIYKYLAILAHQQGKEDIAKAYMEKSASIIKNGGPIIAAIIANGKREFMELIGDKGAASQAKDDMVKNFCQSGSELSDEEIVERLCYMYD</sequence>
<comment type="caution">
    <text evidence="1">The sequence shown here is derived from an EMBL/GenBank/DDBJ whole genome shotgun (WGS) entry which is preliminary data.</text>
</comment>